<evidence type="ECO:0000256" key="2">
    <source>
        <dbReference type="ARBA" id="ARBA00003921"/>
    </source>
</evidence>
<dbReference type="Pfam" id="PF01565">
    <property type="entry name" value="FAD_binding_4"/>
    <property type="match status" value="1"/>
</dbReference>
<evidence type="ECO:0000256" key="9">
    <source>
        <dbReference type="ARBA" id="ARBA00022827"/>
    </source>
</evidence>
<dbReference type="InterPro" id="IPR006094">
    <property type="entry name" value="Oxid_FAD_bind_N"/>
</dbReference>
<feature type="non-terminal residue" evidence="18">
    <location>
        <position position="316"/>
    </location>
</feature>
<protein>
    <recommendedName>
        <fullName evidence="5">UDP-N-acetylmuramate dehydrogenase</fullName>
        <ecNumber evidence="5">1.3.1.98</ecNumber>
    </recommendedName>
</protein>
<comment type="catalytic activity">
    <reaction evidence="16">
        <text>UDP-N-acetyl-alpha-D-muramate + NADP(+) = UDP-N-acetyl-3-O-(1-carboxyvinyl)-alpha-D-glucosamine + NADPH + H(+)</text>
        <dbReference type="Rhea" id="RHEA:12248"/>
        <dbReference type="ChEBI" id="CHEBI:15378"/>
        <dbReference type="ChEBI" id="CHEBI:57783"/>
        <dbReference type="ChEBI" id="CHEBI:58349"/>
        <dbReference type="ChEBI" id="CHEBI:68483"/>
        <dbReference type="ChEBI" id="CHEBI:70757"/>
        <dbReference type="EC" id="1.3.1.98"/>
    </reaction>
</comment>
<comment type="function">
    <text evidence="2">Cell wall formation.</text>
</comment>
<dbReference type="InterPro" id="IPR016166">
    <property type="entry name" value="FAD-bd_PCMH"/>
</dbReference>
<dbReference type="InterPro" id="IPR011601">
    <property type="entry name" value="MurB_C"/>
</dbReference>
<evidence type="ECO:0000313" key="18">
    <source>
        <dbReference type="EMBL" id="TSC65334.1"/>
    </source>
</evidence>
<dbReference type="EMBL" id="VMFD01000048">
    <property type="protein sequence ID" value="TSC65334.1"/>
    <property type="molecule type" value="Genomic_DNA"/>
</dbReference>
<evidence type="ECO:0000256" key="7">
    <source>
        <dbReference type="ARBA" id="ARBA00022618"/>
    </source>
</evidence>
<evidence type="ECO:0000256" key="15">
    <source>
        <dbReference type="ARBA" id="ARBA00023316"/>
    </source>
</evidence>
<keyword evidence="7" id="KW-0132">Cell division</keyword>
<evidence type="ECO:0000256" key="5">
    <source>
        <dbReference type="ARBA" id="ARBA00012518"/>
    </source>
</evidence>
<dbReference type="Pfam" id="PF02873">
    <property type="entry name" value="MurB_C"/>
    <property type="match status" value="1"/>
</dbReference>
<name>A0A554JAI0_9BACT</name>
<evidence type="ECO:0000256" key="16">
    <source>
        <dbReference type="ARBA" id="ARBA00048914"/>
    </source>
</evidence>
<dbReference type="PROSITE" id="PS51387">
    <property type="entry name" value="FAD_PCMH"/>
    <property type="match status" value="1"/>
</dbReference>
<keyword evidence="11" id="KW-0133">Cell shape</keyword>
<feature type="domain" description="FAD-binding PCMH-type" evidence="17">
    <location>
        <begin position="28"/>
        <end position="205"/>
    </location>
</feature>
<keyword evidence="6" id="KW-0963">Cytoplasm</keyword>
<keyword evidence="15" id="KW-0961">Cell wall biogenesis/degradation</keyword>
<evidence type="ECO:0000313" key="19">
    <source>
        <dbReference type="Proteomes" id="UP000316253"/>
    </source>
</evidence>
<dbReference type="GO" id="GO:0005829">
    <property type="term" value="C:cytosol"/>
    <property type="evidence" value="ECO:0007669"/>
    <property type="project" value="TreeGrafter"/>
</dbReference>
<keyword evidence="10" id="KW-0521">NADP</keyword>
<dbReference type="GO" id="GO:0008762">
    <property type="term" value="F:UDP-N-acetylmuramate dehydrogenase activity"/>
    <property type="evidence" value="ECO:0007669"/>
    <property type="project" value="UniProtKB-EC"/>
</dbReference>
<evidence type="ECO:0000256" key="1">
    <source>
        <dbReference type="ARBA" id="ARBA00001974"/>
    </source>
</evidence>
<keyword evidence="14" id="KW-0131">Cell cycle</keyword>
<evidence type="ECO:0000256" key="11">
    <source>
        <dbReference type="ARBA" id="ARBA00022960"/>
    </source>
</evidence>
<dbReference type="Proteomes" id="UP000316253">
    <property type="component" value="Unassembled WGS sequence"/>
</dbReference>
<comment type="cofactor">
    <cofactor evidence="1">
        <name>FAD</name>
        <dbReference type="ChEBI" id="CHEBI:57692"/>
    </cofactor>
</comment>
<dbReference type="UniPathway" id="UPA00219"/>
<comment type="caution">
    <text evidence="18">The sequence shown here is derived from an EMBL/GenBank/DDBJ whole genome shotgun (WGS) entry which is preliminary data.</text>
</comment>
<dbReference type="InterPro" id="IPR016169">
    <property type="entry name" value="FAD-bd_PCMH_sub2"/>
</dbReference>
<sequence>MENSALKASFGERYRHHVIIRDQLITLAGGVVDHLLTVETLAELIDAVNLARRLKLEYVVIGQGSGVLFSDVGFAGLVIINRTKRLSIDVTKSQVIADSGVLMQRLIVESASRDLTGLEFLAGLRGTVGGAAVMNRQANGVSLSQIVKSVTVLMPDGQIVTQPAQFMDYSEMSSRLTRVLANRLDLTETPELPVILTVTLQLSRNKKEEIMRKIQHFSQQNRAAWPLTLPSLGPVFKAYQGQPAERYLSQVETKRLVQGRAKLVPKQPNFILTHTAGLGASRTSDIMTLTLELQRAVAKKFDLWLEPNFICYGQWE</sequence>
<keyword evidence="13" id="KW-0560">Oxidoreductase</keyword>
<keyword evidence="9" id="KW-0274">FAD</keyword>
<reference evidence="18 19" key="1">
    <citation type="submission" date="2017-08" db="EMBL/GenBank/DDBJ databases">
        <title>Mechanisms for carbon and nitrogen cycling indicate functional differentiation within the Candidate Phyla Radiation.</title>
        <authorList>
            <person name="Danczak R.E."/>
            <person name="Johnston M.D."/>
            <person name="Kenah C."/>
            <person name="Slattery M."/>
            <person name="Wrighton K.C."/>
            <person name="Wilkins M.J."/>
        </authorList>
    </citation>
    <scope>NUCLEOTIDE SEQUENCE [LARGE SCALE GENOMIC DNA]</scope>
    <source>
        <strain evidence="18">Gr01-1014_85</strain>
    </source>
</reference>
<dbReference type="InterPro" id="IPR016167">
    <property type="entry name" value="FAD-bd_PCMH_sub1"/>
</dbReference>
<evidence type="ECO:0000256" key="3">
    <source>
        <dbReference type="ARBA" id="ARBA00004496"/>
    </source>
</evidence>
<evidence type="ECO:0000256" key="10">
    <source>
        <dbReference type="ARBA" id="ARBA00022857"/>
    </source>
</evidence>
<accession>A0A554JAI0</accession>
<evidence type="ECO:0000256" key="14">
    <source>
        <dbReference type="ARBA" id="ARBA00023306"/>
    </source>
</evidence>
<dbReference type="GO" id="GO:0051301">
    <property type="term" value="P:cell division"/>
    <property type="evidence" value="ECO:0007669"/>
    <property type="project" value="UniProtKB-KW"/>
</dbReference>
<proteinExistence type="inferred from homology"/>
<dbReference type="Gene3D" id="3.90.78.10">
    <property type="entry name" value="UDP-N-acetylenolpyruvoylglucosamine reductase, C-terminal domain"/>
    <property type="match status" value="1"/>
</dbReference>
<dbReference type="GO" id="GO:0071555">
    <property type="term" value="P:cell wall organization"/>
    <property type="evidence" value="ECO:0007669"/>
    <property type="project" value="UniProtKB-KW"/>
</dbReference>
<dbReference type="HAMAP" id="MF_00037">
    <property type="entry name" value="MurB"/>
    <property type="match status" value="1"/>
</dbReference>
<dbReference type="PANTHER" id="PTHR21071">
    <property type="entry name" value="UDP-N-ACETYLENOLPYRUVOYLGLUCOSAMINE REDUCTASE"/>
    <property type="match status" value="1"/>
</dbReference>
<dbReference type="InterPro" id="IPR036635">
    <property type="entry name" value="MurB_C_sf"/>
</dbReference>
<dbReference type="AlphaFoldDB" id="A0A554JAI0"/>
<dbReference type="EC" id="1.3.1.98" evidence="5"/>
<dbReference type="GO" id="GO:0009252">
    <property type="term" value="P:peptidoglycan biosynthetic process"/>
    <property type="evidence" value="ECO:0007669"/>
    <property type="project" value="UniProtKB-UniPathway"/>
</dbReference>
<comment type="pathway">
    <text evidence="4">Cell wall biogenesis; peptidoglycan biosynthesis.</text>
</comment>
<dbReference type="SUPFAM" id="SSF56176">
    <property type="entry name" value="FAD-binding/transporter-associated domain-like"/>
    <property type="match status" value="1"/>
</dbReference>
<comment type="subcellular location">
    <subcellularLocation>
        <location evidence="3">Cytoplasm</location>
    </subcellularLocation>
</comment>
<evidence type="ECO:0000256" key="8">
    <source>
        <dbReference type="ARBA" id="ARBA00022630"/>
    </source>
</evidence>
<dbReference type="InterPro" id="IPR003170">
    <property type="entry name" value="MurB"/>
</dbReference>
<dbReference type="PANTHER" id="PTHR21071:SF4">
    <property type="entry name" value="UDP-N-ACETYLENOLPYRUVOYLGLUCOSAMINE REDUCTASE"/>
    <property type="match status" value="1"/>
</dbReference>
<evidence type="ECO:0000256" key="12">
    <source>
        <dbReference type="ARBA" id="ARBA00022984"/>
    </source>
</evidence>
<keyword evidence="8" id="KW-0285">Flavoprotein</keyword>
<dbReference type="Gene3D" id="3.30.465.10">
    <property type="match status" value="1"/>
</dbReference>
<dbReference type="Gene3D" id="3.30.43.10">
    <property type="entry name" value="Uridine Diphospho-n-acetylenolpyruvylglucosamine Reductase, domain 2"/>
    <property type="match status" value="1"/>
</dbReference>
<dbReference type="GO" id="GO:0008360">
    <property type="term" value="P:regulation of cell shape"/>
    <property type="evidence" value="ECO:0007669"/>
    <property type="project" value="UniProtKB-KW"/>
</dbReference>
<dbReference type="InterPro" id="IPR036318">
    <property type="entry name" value="FAD-bd_PCMH-like_sf"/>
</dbReference>
<organism evidence="18 19">
    <name type="scientific">Candidatus Berkelbacteria bacterium Gr01-1014_85</name>
    <dbReference type="NCBI Taxonomy" id="2017150"/>
    <lineage>
        <taxon>Bacteria</taxon>
        <taxon>Candidatus Berkelbacteria</taxon>
    </lineage>
</organism>
<dbReference type="GO" id="GO:0071949">
    <property type="term" value="F:FAD binding"/>
    <property type="evidence" value="ECO:0007669"/>
    <property type="project" value="InterPro"/>
</dbReference>
<evidence type="ECO:0000259" key="17">
    <source>
        <dbReference type="PROSITE" id="PS51387"/>
    </source>
</evidence>
<evidence type="ECO:0000256" key="6">
    <source>
        <dbReference type="ARBA" id="ARBA00022490"/>
    </source>
</evidence>
<evidence type="ECO:0000256" key="13">
    <source>
        <dbReference type="ARBA" id="ARBA00023002"/>
    </source>
</evidence>
<dbReference type="SUPFAM" id="SSF56194">
    <property type="entry name" value="Uridine diphospho-N-Acetylenolpyruvylglucosamine reductase, MurB, C-terminal domain"/>
    <property type="match status" value="1"/>
</dbReference>
<evidence type="ECO:0000256" key="4">
    <source>
        <dbReference type="ARBA" id="ARBA00004752"/>
    </source>
</evidence>
<gene>
    <name evidence="18" type="ORF">CEO22_511</name>
</gene>
<keyword evidence="12" id="KW-0573">Peptidoglycan synthesis</keyword>